<dbReference type="InterPro" id="IPR007016">
    <property type="entry name" value="O-antigen_ligase-rel_domated"/>
</dbReference>
<dbReference type="GO" id="GO:0016874">
    <property type="term" value="F:ligase activity"/>
    <property type="evidence" value="ECO:0007669"/>
    <property type="project" value="UniProtKB-KW"/>
</dbReference>
<keyword evidence="4 6" id="KW-0472">Membrane</keyword>
<dbReference type="GO" id="GO:0016020">
    <property type="term" value="C:membrane"/>
    <property type="evidence" value="ECO:0007669"/>
    <property type="project" value="UniProtKB-SubCell"/>
</dbReference>
<dbReference type="Pfam" id="PF04932">
    <property type="entry name" value="Wzy_C"/>
    <property type="match status" value="1"/>
</dbReference>
<sequence>MSWIRCTGLGFIAALYMLAGRWGMHRLAAAEVETNLFLELRLWIVICGGVFAAVGLLHRARREARPGESRFDPPLIAAMLAFLGYMAASATWSPDFDFSLTKVYDVMLVAVMCVGFALACLRQPAPRTLDTFWAIVVVATGLLAIAGIKQLLAGGGGARLAVMNGGPNIFARLMGLLTMGALYFWYWRGQTWLWIPVAASGVMLTLLTGSRGGSVAIIAGITTCLVVGRVPVRRLLLLTLLATVAITVVAMFSPLGEALSNSFQERFLRLTLNYEVGAGGAGSSEGKVYLSGREVLYERAIQLGKDYPVAGAGLAAFPALRLGVYPHNLFLEIFCEGGAVGLLLFAAFIATFVRSAFLRRQGLDGATVGAAVLVLLGSQSSGDLYDSRALFLLMVMASATADPARKPAQSGPPLPHPLPQPSFTGAA</sequence>
<organism evidence="8 9">
    <name type="scientific">Corallococcus exiguus</name>
    <dbReference type="NCBI Taxonomy" id="83462"/>
    <lineage>
        <taxon>Bacteria</taxon>
        <taxon>Pseudomonadati</taxon>
        <taxon>Myxococcota</taxon>
        <taxon>Myxococcia</taxon>
        <taxon>Myxococcales</taxon>
        <taxon>Cystobacterineae</taxon>
        <taxon>Myxococcaceae</taxon>
        <taxon>Corallococcus</taxon>
    </lineage>
</organism>
<protein>
    <submittedName>
        <fullName evidence="8">O-antigen ligase domain-containing protein</fullName>
    </submittedName>
</protein>
<evidence type="ECO:0000256" key="2">
    <source>
        <dbReference type="ARBA" id="ARBA00022692"/>
    </source>
</evidence>
<evidence type="ECO:0000256" key="3">
    <source>
        <dbReference type="ARBA" id="ARBA00022989"/>
    </source>
</evidence>
<dbReference type="InterPro" id="IPR051533">
    <property type="entry name" value="WaaL-like"/>
</dbReference>
<feature type="transmembrane region" description="Helical" evidence="6">
    <location>
        <begin position="329"/>
        <end position="353"/>
    </location>
</feature>
<dbReference type="RefSeq" id="WP_161662841.1">
    <property type="nucleotide sequence ID" value="NZ_JAAAPK010000003.1"/>
</dbReference>
<proteinExistence type="predicted"/>
<accession>A0A7X4YBK6</accession>
<evidence type="ECO:0000313" key="9">
    <source>
        <dbReference type="Proteomes" id="UP000537825"/>
    </source>
</evidence>
<feature type="transmembrane region" description="Helical" evidence="6">
    <location>
        <begin position="169"/>
        <end position="186"/>
    </location>
</feature>
<comment type="caution">
    <text evidence="8">The sequence shown here is derived from an EMBL/GenBank/DDBJ whole genome shotgun (WGS) entry which is preliminary data.</text>
</comment>
<feature type="transmembrane region" description="Helical" evidence="6">
    <location>
        <begin position="132"/>
        <end position="149"/>
    </location>
</feature>
<evidence type="ECO:0000259" key="7">
    <source>
        <dbReference type="Pfam" id="PF04932"/>
    </source>
</evidence>
<feature type="transmembrane region" description="Helical" evidence="6">
    <location>
        <begin position="191"/>
        <end position="207"/>
    </location>
</feature>
<feature type="compositionally biased region" description="Pro residues" evidence="5">
    <location>
        <begin position="410"/>
        <end position="420"/>
    </location>
</feature>
<feature type="transmembrane region" description="Helical" evidence="6">
    <location>
        <begin position="213"/>
        <end position="230"/>
    </location>
</feature>
<keyword evidence="9" id="KW-1185">Reference proteome</keyword>
<feature type="region of interest" description="Disordered" evidence="5">
    <location>
        <begin position="404"/>
        <end position="427"/>
    </location>
</feature>
<evidence type="ECO:0000256" key="4">
    <source>
        <dbReference type="ARBA" id="ARBA00023136"/>
    </source>
</evidence>
<feature type="domain" description="O-antigen ligase-related" evidence="7">
    <location>
        <begin position="201"/>
        <end position="346"/>
    </location>
</feature>
<feature type="transmembrane region" description="Helical" evidence="6">
    <location>
        <begin position="71"/>
        <end position="91"/>
    </location>
</feature>
<keyword evidence="2 6" id="KW-0812">Transmembrane</keyword>
<comment type="subcellular location">
    <subcellularLocation>
        <location evidence="1">Membrane</location>
        <topology evidence="1">Multi-pass membrane protein</topology>
    </subcellularLocation>
</comment>
<keyword evidence="3 6" id="KW-1133">Transmembrane helix</keyword>
<reference evidence="8 9" key="1">
    <citation type="submission" date="2020-01" db="EMBL/GenBank/DDBJ databases">
        <title>The draft genome sequence of Corallococcus exiguus DSM 14696.</title>
        <authorList>
            <person name="Zhang X."/>
            <person name="Zhu H."/>
        </authorList>
    </citation>
    <scope>NUCLEOTIDE SEQUENCE [LARGE SCALE GENOMIC DNA]</scope>
    <source>
        <strain evidence="8 9">DSM 14696</strain>
    </source>
</reference>
<evidence type="ECO:0000256" key="1">
    <source>
        <dbReference type="ARBA" id="ARBA00004141"/>
    </source>
</evidence>
<dbReference type="Proteomes" id="UP000537825">
    <property type="component" value="Unassembled WGS sequence"/>
</dbReference>
<dbReference type="PANTHER" id="PTHR37422">
    <property type="entry name" value="TEICHURONIC ACID BIOSYNTHESIS PROTEIN TUAE"/>
    <property type="match status" value="1"/>
</dbReference>
<feature type="transmembrane region" description="Helical" evidence="6">
    <location>
        <begin position="235"/>
        <end position="255"/>
    </location>
</feature>
<keyword evidence="8" id="KW-0436">Ligase</keyword>
<feature type="transmembrane region" description="Helical" evidence="6">
    <location>
        <begin position="40"/>
        <end position="59"/>
    </location>
</feature>
<dbReference type="EMBL" id="JAAAPK010000003">
    <property type="protein sequence ID" value="NBC41262.1"/>
    <property type="molecule type" value="Genomic_DNA"/>
</dbReference>
<evidence type="ECO:0000313" key="8">
    <source>
        <dbReference type="EMBL" id="NBC41262.1"/>
    </source>
</evidence>
<name>A0A7X4YBK6_9BACT</name>
<gene>
    <name evidence="8" type="ORF">GTZ93_15645</name>
</gene>
<evidence type="ECO:0000256" key="6">
    <source>
        <dbReference type="SAM" id="Phobius"/>
    </source>
</evidence>
<dbReference type="PANTHER" id="PTHR37422:SF13">
    <property type="entry name" value="LIPOPOLYSACCHARIDE BIOSYNTHESIS PROTEIN PA4999-RELATED"/>
    <property type="match status" value="1"/>
</dbReference>
<feature type="transmembrane region" description="Helical" evidence="6">
    <location>
        <begin position="103"/>
        <end position="120"/>
    </location>
</feature>
<dbReference type="AlphaFoldDB" id="A0A7X4YBK6"/>
<evidence type="ECO:0000256" key="5">
    <source>
        <dbReference type="SAM" id="MobiDB-lite"/>
    </source>
</evidence>